<evidence type="ECO:0000256" key="2">
    <source>
        <dbReference type="SAM" id="SignalP"/>
    </source>
</evidence>
<organism evidence="3 4">
    <name type="scientific">Paraburkholderia terricola</name>
    <dbReference type="NCBI Taxonomy" id="169427"/>
    <lineage>
        <taxon>Bacteria</taxon>
        <taxon>Pseudomonadati</taxon>
        <taxon>Pseudomonadota</taxon>
        <taxon>Betaproteobacteria</taxon>
        <taxon>Burkholderiales</taxon>
        <taxon>Burkholderiaceae</taxon>
        <taxon>Paraburkholderia</taxon>
    </lineage>
</organism>
<feature type="region of interest" description="Disordered" evidence="1">
    <location>
        <begin position="27"/>
        <end position="113"/>
    </location>
</feature>
<dbReference type="STRING" id="169427.SAMN05192548_1013134"/>
<reference evidence="3 4" key="1">
    <citation type="submission" date="2016-11" db="EMBL/GenBank/DDBJ databases">
        <authorList>
            <person name="Jaros S."/>
            <person name="Januszkiewicz K."/>
            <person name="Wedrychowicz H."/>
        </authorList>
    </citation>
    <scope>NUCLEOTIDE SEQUENCE [LARGE SCALE GENOMIC DNA]</scope>
    <source>
        <strain evidence="3 4">LMG 20594</strain>
    </source>
</reference>
<protein>
    <submittedName>
        <fullName evidence="3">Uncharacterized protein</fullName>
    </submittedName>
</protein>
<dbReference type="EMBL" id="FRAB01000013">
    <property type="protein sequence ID" value="SHK10683.1"/>
    <property type="molecule type" value="Genomic_DNA"/>
</dbReference>
<feature type="compositionally biased region" description="Polar residues" evidence="1">
    <location>
        <begin position="87"/>
        <end position="96"/>
    </location>
</feature>
<evidence type="ECO:0000256" key="1">
    <source>
        <dbReference type="SAM" id="MobiDB-lite"/>
    </source>
</evidence>
<sequence length="113" mass="11051">MKVITGRFVLSVFLIGLAGSAYAQSTQLSGGLNGESAGRDDSAGGAAGTSRGTAAGPSPTTGVRTPGNAAAIGGTASARSGPLLNNMRANGTSLNMNPDPRAPNVTGRVPPTR</sequence>
<evidence type="ECO:0000313" key="4">
    <source>
        <dbReference type="Proteomes" id="UP000184395"/>
    </source>
</evidence>
<name>A0A1M6PRW2_9BURK</name>
<dbReference type="OrthoDB" id="9115445at2"/>
<feature type="chain" id="PRO_5009920159" evidence="2">
    <location>
        <begin position="24"/>
        <end position="113"/>
    </location>
</feature>
<accession>A0A1M6PRW2</accession>
<keyword evidence="2" id="KW-0732">Signal</keyword>
<dbReference type="AlphaFoldDB" id="A0A1M6PRW2"/>
<gene>
    <name evidence="3" type="ORF">SAMN05192548_1013134</name>
</gene>
<feature type="signal peptide" evidence="2">
    <location>
        <begin position="1"/>
        <end position="23"/>
    </location>
</feature>
<evidence type="ECO:0000313" key="3">
    <source>
        <dbReference type="EMBL" id="SHK10683.1"/>
    </source>
</evidence>
<dbReference type="Proteomes" id="UP000184395">
    <property type="component" value="Unassembled WGS sequence"/>
</dbReference>
<dbReference type="RefSeq" id="WP_073429296.1">
    <property type="nucleotide sequence ID" value="NZ_CADFGY010000015.1"/>
</dbReference>
<proteinExistence type="predicted"/>